<proteinExistence type="predicted"/>
<gene>
    <name evidence="2" type="primary">paaK</name>
    <name evidence="2" type="ORF">WG78_02430</name>
</gene>
<dbReference type="STRING" id="857265.WG78_02430"/>
<dbReference type="InterPro" id="IPR053158">
    <property type="entry name" value="CapK_Type1_Caps_Biosynth"/>
</dbReference>
<dbReference type="AlphaFoldDB" id="A0A0N0GQF2"/>
<dbReference type="Proteomes" id="UP000037939">
    <property type="component" value="Unassembled WGS sequence"/>
</dbReference>
<dbReference type="RefSeq" id="WP_161805057.1">
    <property type="nucleotide sequence ID" value="NZ_LAQT01000002.1"/>
</dbReference>
<name>A0A0N0GQF2_9NEIS</name>
<evidence type="ECO:0000256" key="1">
    <source>
        <dbReference type="SAM" id="MobiDB-lite"/>
    </source>
</evidence>
<protein>
    <submittedName>
        <fullName evidence="2">Phenylacetate-coenzyme A ligase</fullName>
        <ecNumber evidence="2">6.2.1.30</ecNumber>
    </submittedName>
</protein>
<evidence type="ECO:0000313" key="2">
    <source>
        <dbReference type="EMBL" id="KPC54401.1"/>
    </source>
</evidence>
<keyword evidence="2" id="KW-0436">Ligase</keyword>
<dbReference type="InterPro" id="IPR042099">
    <property type="entry name" value="ANL_N_sf"/>
</dbReference>
<dbReference type="EMBL" id="LAQT01000002">
    <property type="protein sequence ID" value="KPC54401.1"/>
    <property type="molecule type" value="Genomic_DNA"/>
</dbReference>
<dbReference type="GO" id="GO:0047475">
    <property type="term" value="F:phenylacetate-CoA ligase activity"/>
    <property type="evidence" value="ECO:0007669"/>
    <property type="project" value="UniProtKB-EC"/>
</dbReference>
<feature type="region of interest" description="Disordered" evidence="1">
    <location>
        <begin position="79"/>
        <end position="106"/>
    </location>
</feature>
<comment type="caution">
    <text evidence="2">The sequence shown here is derived from an EMBL/GenBank/DDBJ whole genome shotgun (WGS) entry which is preliminary data.</text>
</comment>
<evidence type="ECO:0000313" key="3">
    <source>
        <dbReference type="Proteomes" id="UP000037939"/>
    </source>
</evidence>
<dbReference type="EC" id="6.2.1.30" evidence="2"/>
<dbReference type="SUPFAM" id="SSF56801">
    <property type="entry name" value="Acetyl-CoA synthetase-like"/>
    <property type="match status" value="1"/>
</dbReference>
<keyword evidence="3" id="KW-1185">Reference proteome</keyword>
<sequence length="433" mass="47397">MRAQLAAQMQTLAQSERFGAEDLQALQSMRLRALLQHALAQTDELRERLHSAGLALADIDTAATLARLPLLPRRTLQQQSARLTSHALPPGHGPTGEVKTSGSTGEPVTVTRTAINQLMWMAFTLREHLWHQRDFSGRLAAIRANLAGSAPIQAADWGPPVNLLYASGPGFAMPINTAISTQKTWLAQVKPHYLLTYPNNLAALLDGPDDGGFSAVRQIRTVGETLSPALRQRVHDQLGIGVADTYSSQELGVLAIQCPVSGLYHVMEEGYIVEILRPDGAPCAQGETGRVVVTDLHNYAIPLLRYDIGDYASVGPACPCGRAHKTLSAIAGRERNLLRIGKQRYWPLVGFHSFRDIAPIIQYQLLQHSEQLIEVRLVCATPLSPAQQQALTAVIQSALGHPFQLQFVQFADRLPLSSNGKFEEFVCLMRQPD</sequence>
<dbReference type="Gene3D" id="3.40.50.12780">
    <property type="entry name" value="N-terminal domain of ligase-like"/>
    <property type="match status" value="1"/>
</dbReference>
<accession>A0A0N0GQF2</accession>
<reference evidence="2 3" key="1">
    <citation type="submission" date="2015-07" db="EMBL/GenBank/DDBJ databases">
        <title>Draft genome sequence of the Amantichitinum ursilacus IGB-41, a new chitin-degrading bacterium.</title>
        <authorList>
            <person name="Kirstahler P."/>
            <person name="Guenther M."/>
            <person name="Grumaz C."/>
            <person name="Rupp S."/>
            <person name="Zibek S."/>
            <person name="Sohn K."/>
        </authorList>
    </citation>
    <scope>NUCLEOTIDE SEQUENCE [LARGE SCALE GENOMIC DNA]</scope>
    <source>
        <strain evidence="2 3">IGB-41</strain>
    </source>
</reference>
<dbReference type="PANTHER" id="PTHR36932">
    <property type="entry name" value="CAPSULAR POLYSACCHARIDE BIOSYNTHESIS PROTEIN"/>
    <property type="match status" value="1"/>
</dbReference>
<organism evidence="2 3">
    <name type="scientific">Amantichitinum ursilacus</name>
    <dbReference type="NCBI Taxonomy" id="857265"/>
    <lineage>
        <taxon>Bacteria</taxon>
        <taxon>Pseudomonadati</taxon>
        <taxon>Pseudomonadota</taxon>
        <taxon>Betaproteobacteria</taxon>
        <taxon>Neisseriales</taxon>
        <taxon>Chitinibacteraceae</taxon>
        <taxon>Amantichitinum</taxon>
    </lineage>
</organism>
<dbReference type="PANTHER" id="PTHR36932:SF1">
    <property type="entry name" value="CAPSULAR POLYSACCHARIDE BIOSYNTHESIS PROTEIN"/>
    <property type="match status" value="1"/>
</dbReference>